<dbReference type="Pfam" id="PF10459">
    <property type="entry name" value="Peptidase_S46"/>
    <property type="match status" value="1"/>
</dbReference>
<name>A0A269XV23_9PROT</name>
<comment type="function">
    <text evidence="6">Catalyzes the removal of dipeptides from the N-terminus of oligopeptides.</text>
</comment>
<dbReference type="RefSeq" id="WP_095350251.1">
    <property type="nucleotide sequence ID" value="NZ_JBDNMF010000042.1"/>
</dbReference>
<keyword evidence="5 6" id="KW-0378">Hydrolase</keyword>
<dbReference type="PANTHER" id="PTHR38469">
    <property type="entry name" value="PERIPLASMIC PEPTIDASE SUBFAMILY S1B"/>
    <property type="match status" value="1"/>
</dbReference>
<keyword evidence="3 6" id="KW-0645">Protease</keyword>
<proteinExistence type="inferred from homology"/>
<feature type="chain" id="PRO_5023159644" description="Dipeptidyl-peptidase" evidence="6">
    <location>
        <begin position="24"/>
        <end position="700"/>
    </location>
</feature>
<feature type="signal peptide" evidence="6">
    <location>
        <begin position="1"/>
        <end position="23"/>
    </location>
</feature>
<evidence type="ECO:0000313" key="7">
    <source>
        <dbReference type="EMBL" id="PAK77132.1"/>
    </source>
</evidence>
<dbReference type="AlphaFoldDB" id="A0A269XV23"/>
<evidence type="ECO:0000313" key="8">
    <source>
        <dbReference type="Proteomes" id="UP000216151"/>
    </source>
</evidence>
<dbReference type="GO" id="GO:0070009">
    <property type="term" value="F:serine-type aminopeptidase activity"/>
    <property type="evidence" value="ECO:0007669"/>
    <property type="project" value="UniProtKB-UniRule"/>
</dbReference>
<comment type="similarity">
    <text evidence="1 6">Belongs to the peptidase S46 family.</text>
</comment>
<dbReference type="EMBL" id="NCXK01000025">
    <property type="protein sequence ID" value="PAK77132.1"/>
    <property type="molecule type" value="Genomic_DNA"/>
</dbReference>
<comment type="caution">
    <text evidence="7">The sequence shown here is derived from an EMBL/GenBank/DDBJ whole genome shotgun (WGS) entry which is preliminary data.</text>
</comment>
<dbReference type="GO" id="GO:0008239">
    <property type="term" value="F:dipeptidyl-peptidase activity"/>
    <property type="evidence" value="ECO:0007669"/>
    <property type="project" value="UniProtKB-UniRule"/>
</dbReference>
<dbReference type="Proteomes" id="UP000216151">
    <property type="component" value="Unassembled WGS sequence"/>
</dbReference>
<keyword evidence="2 6" id="KW-0031">Aminopeptidase</keyword>
<gene>
    <name evidence="7" type="ORF">B8X00_11490</name>
</gene>
<dbReference type="OrthoDB" id="9805367at2"/>
<evidence type="ECO:0000256" key="5">
    <source>
        <dbReference type="ARBA" id="ARBA00022801"/>
    </source>
</evidence>
<evidence type="ECO:0000256" key="6">
    <source>
        <dbReference type="RuleBase" id="RU366067"/>
    </source>
</evidence>
<dbReference type="SUPFAM" id="SSF50494">
    <property type="entry name" value="Trypsin-like serine proteases"/>
    <property type="match status" value="1"/>
</dbReference>
<dbReference type="GO" id="GO:0006508">
    <property type="term" value="P:proteolysis"/>
    <property type="evidence" value="ECO:0007669"/>
    <property type="project" value="UniProtKB-KW"/>
</dbReference>
<sequence>MKRFFGKHLSRTAFLTLVSTALAGPNTGRAEEGMWTFDHLPIAAMQSAYHFTPTPEWIRHVIQSSARLAEGCSASFVSADGLVMTNHHCANSCLAALSDKAHDYFRDGFYTKSLAEERQCPGMELDRLDSISDVSTQVEAETKGKNASAYSAAMQAIESRLTKDCLQGDAAHWRCDMVSLYHGGQTALYRYRRYQDVRIVMAPEQGIAFFGGDPDNFSYPRYDIDLSMLRVYENGKPVHTPYLQFDINGPSEHELVFTSGNPGRTERGLPAAALAFQRDVINPTVIALLSVREGMLWQYARESAEHEKQAEDELFSVQNSLKSYSGTQSALRTSDIVERRAKEDAALQAWIDAAPARRQEFGTPFATVNKAIATQRKLFTQNIALRMALDGLAGEAMTLVNGAAERSKPDAKRNAGYHDAQLGEIEAALGAKTPVYPELETTSLALSLTTLRQLMGADDPLVQMTLGHESPDALAARLVHETKLADPAVRLALWKGGQDAINASSDPMIVFARRLHPSLVTLRDLMRDEVSAPLHKAEGAIARARFAQAKAEGRLDALYPDATFSPRLSYGTVRGWTQNGKTIPAFTDFAGMYRHATGSAPFNLPQRWLDAKGRLNLSTHLDFVSTNDIVGGNSGSPVLNREGHAVGLIFDGNLPSLAGDLYYDITSNRAVSTDTSAIIAALRHVYDEQTLADELTKGHR</sequence>
<keyword evidence="6" id="KW-0720">Serine protease</keyword>
<evidence type="ECO:0000256" key="1">
    <source>
        <dbReference type="ARBA" id="ARBA00010491"/>
    </source>
</evidence>
<protein>
    <recommendedName>
        <fullName evidence="6">Dipeptidyl-peptidase</fullName>
        <ecNumber evidence="6">3.4.14.-</ecNumber>
    </recommendedName>
</protein>
<reference evidence="7 8" key="1">
    <citation type="submission" date="2017-04" db="EMBL/GenBank/DDBJ databases">
        <title>Kefir bacterial isolates.</title>
        <authorList>
            <person name="Kim Y."/>
            <person name="Blasche S."/>
            <person name="Patil K.R."/>
        </authorList>
    </citation>
    <scope>NUCLEOTIDE SEQUENCE [LARGE SCALE GENOMIC DNA]</scope>
    <source>
        <strain evidence="7 8">KR</strain>
    </source>
</reference>
<dbReference type="PANTHER" id="PTHR38469:SF1">
    <property type="entry name" value="PERIPLASMIC PEPTIDASE SUBFAMILY S1B"/>
    <property type="match status" value="1"/>
</dbReference>
<dbReference type="EC" id="3.4.14.-" evidence="6"/>
<dbReference type="GO" id="GO:0043171">
    <property type="term" value="P:peptide catabolic process"/>
    <property type="evidence" value="ECO:0007669"/>
    <property type="project" value="UniProtKB-UniRule"/>
</dbReference>
<dbReference type="InterPro" id="IPR019500">
    <property type="entry name" value="Pep_S46"/>
</dbReference>
<evidence type="ECO:0000256" key="2">
    <source>
        <dbReference type="ARBA" id="ARBA00022438"/>
    </source>
</evidence>
<accession>A0A269XV23</accession>
<keyword evidence="4 6" id="KW-0732">Signal</keyword>
<dbReference type="InterPro" id="IPR009003">
    <property type="entry name" value="Peptidase_S1_PA"/>
</dbReference>
<keyword evidence="8" id="KW-1185">Reference proteome</keyword>
<evidence type="ECO:0000256" key="3">
    <source>
        <dbReference type="ARBA" id="ARBA00022670"/>
    </source>
</evidence>
<organism evidence="7 8">
    <name type="scientific">Acetobacter fabarum</name>
    <dbReference type="NCBI Taxonomy" id="483199"/>
    <lineage>
        <taxon>Bacteria</taxon>
        <taxon>Pseudomonadati</taxon>
        <taxon>Pseudomonadota</taxon>
        <taxon>Alphaproteobacteria</taxon>
        <taxon>Acetobacterales</taxon>
        <taxon>Acetobacteraceae</taxon>
        <taxon>Acetobacter</taxon>
    </lineage>
</organism>
<evidence type="ECO:0000256" key="4">
    <source>
        <dbReference type="ARBA" id="ARBA00022729"/>
    </source>
</evidence>
<dbReference type="InterPro" id="IPR043504">
    <property type="entry name" value="Peptidase_S1_PA_chymotrypsin"/>
</dbReference>
<dbReference type="Gene3D" id="2.40.10.10">
    <property type="entry name" value="Trypsin-like serine proteases"/>
    <property type="match status" value="1"/>
</dbReference>